<gene>
    <name evidence="10" type="primary">LOC128200783</name>
</gene>
<feature type="compositionally biased region" description="Polar residues" evidence="7">
    <location>
        <begin position="322"/>
        <end position="334"/>
    </location>
</feature>
<evidence type="ECO:0000256" key="4">
    <source>
        <dbReference type="ARBA" id="ARBA00023242"/>
    </source>
</evidence>
<reference evidence="10" key="1">
    <citation type="submission" date="2025-08" db="UniProtKB">
        <authorList>
            <consortium name="RefSeq"/>
        </authorList>
    </citation>
    <scope>IDENTIFICATION</scope>
    <source>
        <tissue evidence="10">Whole larvae</tissue>
    </source>
</reference>
<keyword evidence="2 5" id="KW-0238">DNA-binding</keyword>
<feature type="domain" description="Homeobox" evidence="8">
    <location>
        <begin position="258"/>
        <end position="318"/>
    </location>
</feature>
<evidence type="ECO:0000256" key="5">
    <source>
        <dbReference type="PROSITE-ProRule" id="PRU00108"/>
    </source>
</evidence>
<dbReference type="InterPro" id="IPR009057">
    <property type="entry name" value="Homeodomain-like_sf"/>
</dbReference>
<organism evidence="9 10">
    <name type="scientific">Galleria mellonella</name>
    <name type="common">Greater wax moth</name>
    <dbReference type="NCBI Taxonomy" id="7137"/>
    <lineage>
        <taxon>Eukaryota</taxon>
        <taxon>Metazoa</taxon>
        <taxon>Ecdysozoa</taxon>
        <taxon>Arthropoda</taxon>
        <taxon>Hexapoda</taxon>
        <taxon>Insecta</taxon>
        <taxon>Pterygota</taxon>
        <taxon>Neoptera</taxon>
        <taxon>Endopterygota</taxon>
        <taxon>Lepidoptera</taxon>
        <taxon>Glossata</taxon>
        <taxon>Ditrysia</taxon>
        <taxon>Pyraloidea</taxon>
        <taxon>Pyralidae</taxon>
        <taxon>Galleriinae</taxon>
        <taxon>Galleria</taxon>
    </lineage>
</organism>
<name>A0ABM3MIR1_GALME</name>
<dbReference type="InterPro" id="IPR050394">
    <property type="entry name" value="Homeobox_NK-like"/>
</dbReference>
<comment type="subcellular location">
    <subcellularLocation>
        <location evidence="1 5 6">Nucleus</location>
    </subcellularLocation>
</comment>
<evidence type="ECO:0000256" key="2">
    <source>
        <dbReference type="ARBA" id="ARBA00023125"/>
    </source>
</evidence>
<evidence type="ECO:0000256" key="1">
    <source>
        <dbReference type="ARBA" id="ARBA00004123"/>
    </source>
</evidence>
<dbReference type="Proteomes" id="UP001652740">
    <property type="component" value="Unplaced"/>
</dbReference>
<dbReference type="InterPro" id="IPR001356">
    <property type="entry name" value="HD"/>
</dbReference>
<dbReference type="PANTHER" id="PTHR24340:SF82">
    <property type="entry name" value="HOMEOBOX PROTEIN VND"/>
    <property type="match status" value="1"/>
</dbReference>
<dbReference type="PANTHER" id="PTHR24340">
    <property type="entry name" value="HOMEOBOX PROTEIN NKX"/>
    <property type="match status" value="1"/>
</dbReference>
<keyword evidence="4 5" id="KW-0539">Nucleus</keyword>
<dbReference type="Gene3D" id="1.10.10.60">
    <property type="entry name" value="Homeodomain-like"/>
    <property type="match status" value="1"/>
</dbReference>
<dbReference type="InterPro" id="IPR020479">
    <property type="entry name" value="HD_metazoa"/>
</dbReference>
<dbReference type="InterPro" id="IPR017970">
    <property type="entry name" value="Homeobox_CS"/>
</dbReference>
<keyword evidence="9" id="KW-1185">Reference proteome</keyword>
<dbReference type="RefSeq" id="XP_052751271.1">
    <property type="nucleotide sequence ID" value="XM_052895311.1"/>
</dbReference>
<keyword evidence="3 5" id="KW-0371">Homeobox</keyword>
<feature type="region of interest" description="Disordered" evidence="7">
    <location>
        <begin position="229"/>
        <end position="264"/>
    </location>
</feature>
<proteinExistence type="predicted"/>
<dbReference type="SMART" id="SM00389">
    <property type="entry name" value="HOX"/>
    <property type="match status" value="1"/>
</dbReference>
<evidence type="ECO:0000313" key="9">
    <source>
        <dbReference type="Proteomes" id="UP001652740"/>
    </source>
</evidence>
<evidence type="ECO:0000256" key="6">
    <source>
        <dbReference type="RuleBase" id="RU000682"/>
    </source>
</evidence>
<dbReference type="Pfam" id="PF00046">
    <property type="entry name" value="Homeodomain"/>
    <property type="match status" value="1"/>
</dbReference>
<feature type="region of interest" description="Disordered" evidence="7">
    <location>
        <begin position="318"/>
        <end position="339"/>
    </location>
</feature>
<evidence type="ECO:0000259" key="8">
    <source>
        <dbReference type="PROSITE" id="PS50071"/>
    </source>
</evidence>
<evidence type="ECO:0000256" key="3">
    <source>
        <dbReference type="ARBA" id="ARBA00023155"/>
    </source>
</evidence>
<dbReference type="PROSITE" id="PS00027">
    <property type="entry name" value="HOMEOBOX_1"/>
    <property type="match status" value="1"/>
</dbReference>
<evidence type="ECO:0000313" key="10">
    <source>
        <dbReference type="RefSeq" id="XP_052751271.1"/>
    </source>
</evidence>
<dbReference type="SUPFAM" id="SSF46689">
    <property type="entry name" value="Homeodomain-like"/>
    <property type="match status" value="1"/>
</dbReference>
<accession>A0ABM3MIR1</accession>
<feature type="DNA-binding region" description="Homeobox" evidence="5">
    <location>
        <begin position="260"/>
        <end position="319"/>
    </location>
</feature>
<dbReference type="PROSITE" id="PS50071">
    <property type="entry name" value="HOMEOBOX_2"/>
    <property type="match status" value="1"/>
</dbReference>
<dbReference type="PRINTS" id="PR00024">
    <property type="entry name" value="HOMEOBOX"/>
</dbReference>
<protein>
    <submittedName>
        <fullName evidence="10">Uncharacterized protein LOC128200783</fullName>
    </submittedName>
</protein>
<evidence type="ECO:0000256" key="7">
    <source>
        <dbReference type="SAM" id="MobiDB-lite"/>
    </source>
</evidence>
<dbReference type="GeneID" id="128200783"/>
<dbReference type="CDD" id="cd00086">
    <property type="entry name" value="homeodomain"/>
    <property type="match status" value="1"/>
</dbReference>
<sequence length="441" mass="52072">MDKFEQHNEVSTSYNNNSLKHDYNDCKNGYYEYANEFLDKQKNELPNTCYEQKANYRIKFEDGSALNQQNLNTPFSVKDILNINQPQNFTYERNDLWKSDRERKNYEYDPIYHQNQTYCPPDYFNQMYPNVPVHTNVEHYWNQDIYHDPKIDDYYNYNPYGCHNLYHQNYEQYPELVVPPPHHILPDATSIVEIDREAAPIPVTPILTTKRSYDDRSIQELENISYSSTESFNKSPLSPRKHNKAPVNNSKSERKDKNAKRKPRILFSHGQVHALEIRFRAQKYLTAPEREQLAKVLNLSPTQVKIWFQNRRYKSKRIKSPEVSTSTDAKPSKNSGRKLYKHGHTEVNVANYDTYDAELNLEKNFNSNVEMTSSIYFDDSINYDDNIEDKYCSKLGINESGESPGIQYAQNKNIYTSNIDGTLKEIYNEENKKYFPINYVC</sequence>